<organism evidence="9 10">
    <name type="scientific">Catenulispora pinistramenti</name>
    <dbReference type="NCBI Taxonomy" id="2705254"/>
    <lineage>
        <taxon>Bacteria</taxon>
        <taxon>Bacillati</taxon>
        <taxon>Actinomycetota</taxon>
        <taxon>Actinomycetes</taxon>
        <taxon>Catenulisporales</taxon>
        <taxon>Catenulisporaceae</taxon>
        <taxon>Catenulispora</taxon>
    </lineage>
</organism>
<dbReference type="SUPFAM" id="SSF161098">
    <property type="entry name" value="MetI-like"/>
    <property type="match status" value="1"/>
</dbReference>
<dbReference type="PANTHER" id="PTHR30193">
    <property type="entry name" value="ABC TRANSPORTER PERMEASE PROTEIN"/>
    <property type="match status" value="1"/>
</dbReference>
<comment type="caution">
    <text evidence="9">The sequence shown here is derived from an EMBL/GenBank/DDBJ whole genome shotgun (WGS) entry which is preliminary data.</text>
</comment>
<feature type="transmembrane region" description="Helical" evidence="7">
    <location>
        <begin position="124"/>
        <end position="144"/>
    </location>
</feature>
<keyword evidence="3" id="KW-1003">Cell membrane</keyword>
<name>A0ABS5KK65_9ACTN</name>
<keyword evidence="4 7" id="KW-0812">Transmembrane</keyword>
<feature type="transmembrane region" description="Helical" evidence="7">
    <location>
        <begin position="26"/>
        <end position="50"/>
    </location>
</feature>
<dbReference type="PROSITE" id="PS50928">
    <property type="entry name" value="ABC_TM1"/>
    <property type="match status" value="1"/>
</dbReference>
<dbReference type="InterPro" id="IPR051393">
    <property type="entry name" value="ABC_transporter_permease"/>
</dbReference>
<evidence type="ECO:0000313" key="10">
    <source>
        <dbReference type="Proteomes" id="UP000730482"/>
    </source>
</evidence>
<feature type="transmembrane region" description="Helical" evidence="7">
    <location>
        <begin position="224"/>
        <end position="243"/>
    </location>
</feature>
<feature type="transmembrane region" description="Helical" evidence="7">
    <location>
        <begin position="172"/>
        <end position="195"/>
    </location>
</feature>
<keyword evidence="6 7" id="KW-0472">Membrane</keyword>
<dbReference type="Gene3D" id="1.10.3720.10">
    <property type="entry name" value="MetI-like"/>
    <property type="match status" value="1"/>
</dbReference>
<gene>
    <name evidence="9" type="ORF">KGQ19_06770</name>
</gene>
<feature type="transmembrane region" description="Helical" evidence="7">
    <location>
        <begin position="92"/>
        <end position="112"/>
    </location>
</feature>
<dbReference type="Pfam" id="PF00528">
    <property type="entry name" value="BPD_transp_1"/>
    <property type="match status" value="1"/>
</dbReference>
<protein>
    <submittedName>
        <fullName evidence="9">Sugar ABC transporter permease</fullName>
    </submittedName>
</protein>
<accession>A0ABS5KK65</accession>
<keyword evidence="5 7" id="KW-1133">Transmembrane helix</keyword>
<dbReference type="InterPro" id="IPR000515">
    <property type="entry name" value="MetI-like"/>
</dbReference>
<comment type="similarity">
    <text evidence="7">Belongs to the binding-protein-dependent transport system permease family.</text>
</comment>
<dbReference type="Proteomes" id="UP000730482">
    <property type="component" value="Unassembled WGS sequence"/>
</dbReference>
<sequence>MTSMQGSLRGSSQGSRQSTKNRRSNLGYFLGFGAPGLFFYACFVFAPLVLSLGYSFTNADAFAPHTKFTGLHNYVKLLGDPDFRMEVRVTTILTLIIVIVPNVAGLAIAVLLNRQGRLYRALRTVFFVPVVLSSVVVSVVWQAMLTDGGLLDTVLGSMGVKHPPGWLSDPSIALYSVGSIASWQLLGFCTVVYLAGLQGVPDELLEAAAIDGAGKWTRFRRVTWPMLAPALTINTVMLLITGFKTYDYVQVITHGGPGTGTTATVAYGVIQTGFTENKTGMASAMAVVMLIIVAVVSSVALRLLQRREVEL</sequence>
<feature type="domain" description="ABC transmembrane type-1" evidence="8">
    <location>
        <begin position="87"/>
        <end position="300"/>
    </location>
</feature>
<evidence type="ECO:0000256" key="3">
    <source>
        <dbReference type="ARBA" id="ARBA00022475"/>
    </source>
</evidence>
<dbReference type="CDD" id="cd06261">
    <property type="entry name" value="TM_PBP2"/>
    <property type="match status" value="1"/>
</dbReference>
<evidence type="ECO:0000313" key="9">
    <source>
        <dbReference type="EMBL" id="MBS2546565.1"/>
    </source>
</evidence>
<evidence type="ECO:0000256" key="6">
    <source>
        <dbReference type="ARBA" id="ARBA00023136"/>
    </source>
</evidence>
<dbReference type="InterPro" id="IPR035906">
    <property type="entry name" value="MetI-like_sf"/>
</dbReference>
<keyword evidence="10" id="KW-1185">Reference proteome</keyword>
<evidence type="ECO:0000259" key="8">
    <source>
        <dbReference type="PROSITE" id="PS50928"/>
    </source>
</evidence>
<comment type="subcellular location">
    <subcellularLocation>
        <location evidence="1 7">Cell membrane</location>
        <topology evidence="1 7">Multi-pass membrane protein</topology>
    </subcellularLocation>
</comment>
<evidence type="ECO:0000256" key="4">
    <source>
        <dbReference type="ARBA" id="ARBA00022692"/>
    </source>
</evidence>
<proteinExistence type="inferred from homology"/>
<evidence type="ECO:0000256" key="2">
    <source>
        <dbReference type="ARBA" id="ARBA00022448"/>
    </source>
</evidence>
<keyword evidence="2 7" id="KW-0813">Transport</keyword>
<dbReference type="PANTHER" id="PTHR30193:SF41">
    <property type="entry name" value="DIACETYLCHITOBIOSE UPTAKE SYSTEM PERMEASE PROTEIN NGCF"/>
    <property type="match status" value="1"/>
</dbReference>
<reference evidence="9 10" key="1">
    <citation type="submission" date="2020-02" db="EMBL/GenBank/DDBJ databases">
        <title>Acidophilic actinobacteria isolated from forest soil.</title>
        <authorList>
            <person name="Golinska P."/>
        </authorList>
    </citation>
    <scope>NUCLEOTIDE SEQUENCE [LARGE SCALE GENOMIC DNA]</scope>
    <source>
        <strain evidence="9 10">NL8</strain>
    </source>
</reference>
<dbReference type="EMBL" id="JAAFYZ010000015">
    <property type="protein sequence ID" value="MBS2546565.1"/>
    <property type="molecule type" value="Genomic_DNA"/>
</dbReference>
<evidence type="ECO:0000256" key="5">
    <source>
        <dbReference type="ARBA" id="ARBA00022989"/>
    </source>
</evidence>
<evidence type="ECO:0000256" key="7">
    <source>
        <dbReference type="RuleBase" id="RU363032"/>
    </source>
</evidence>
<evidence type="ECO:0000256" key="1">
    <source>
        <dbReference type="ARBA" id="ARBA00004651"/>
    </source>
</evidence>
<feature type="transmembrane region" description="Helical" evidence="7">
    <location>
        <begin position="281"/>
        <end position="304"/>
    </location>
</feature>